<dbReference type="CDD" id="cd16015">
    <property type="entry name" value="LTA_synthase"/>
    <property type="match status" value="1"/>
</dbReference>
<dbReference type="Pfam" id="PF00884">
    <property type="entry name" value="Sulfatase"/>
    <property type="match status" value="1"/>
</dbReference>
<accession>A0A200I0N9</accession>
<keyword evidence="4 7" id="KW-0812">Transmembrane</keyword>
<evidence type="ECO:0000256" key="1">
    <source>
        <dbReference type="ARBA" id="ARBA00004651"/>
    </source>
</evidence>
<dbReference type="InterPro" id="IPR000917">
    <property type="entry name" value="Sulfatase_N"/>
</dbReference>
<feature type="transmembrane region" description="Helical" evidence="7">
    <location>
        <begin position="36"/>
        <end position="55"/>
    </location>
</feature>
<evidence type="ECO:0000313" key="10">
    <source>
        <dbReference type="Proteomes" id="UP000196503"/>
    </source>
</evidence>
<feature type="transmembrane region" description="Helical" evidence="7">
    <location>
        <begin position="75"/>
        <end position="98"/>
    </location>
</feature>
<dbReference type="Proteomes" id="UP000196503">
    <property type="component" value="Unassembled WGS sequence"/>
</dbReference>
<feature type="transmembrane region" description="Helical" evidence="7">
    <location>
        <begin position="164"/>
        <end position="184"/>
    </location>
</feature>
<dbReference type="InterPro" id="IPR017850">
    <property type="entry name" value="Alkaline_phosphatase_core_sf"/>
</dbReference>
<comment type="pathway">
    <text evidence="2">Cell wall biogenesis; lipoteichoic acid biosynthesis.</text>
</comment>
<comment type="subcellular location">
    <subcellularLocation>
        <location evidence="1">Cell membrane</location>
        <topology evidence="1">Multi-pass membrane protein</topology>
    </subcellularLocation>
</comment>
<evidence type="ECO:0000256" key="2">
    <source>
        <dbReference type="ARBA" id="ARBA00004936"/>
    </source>
</evidence>
<evidence type="ECO:0000256" key="3">
    <source>
        <dbReference type="ARBA" id="ARBA00022475"/>
    </source>
</evidence>
<sequence>MIFLQLLIYLLVGVITCAVDVWLTEDYSKMTILKKWLIDTLLTNAVALLIVRFVLNIQTGLIPEIYATNFAYKYLALALGIGLGLNILKAGFQGAIFLEKAENKTTAWQIVLSVISCILFALGTVCFIGTSWFIDFFGRLTPEQFIFNFKSPVKGTASNMTDQIVGTPVLFAVGLLIIFAVLLFANKDIYVKDYRVLPNRVKRILFALFSLGFLASGISYSIKELQLDKVYAAYFDQSNFIKDEYVNPNDVKLTFPKQKRNVIHIYLESIENSYFDKANGGFMDENLMPDLMELSKEGIHFSESKTFGGPYQTYGSSWSVASMVNMSSGLPLKIPMEGNSYGKTGQFLPGATLIGDILEKQGYEQTIMFGADADFGGLTSFFTTHGHYNIFDVKYARKAGLIPKDYNVWWGFEDNKLYDFAKAEMTRLANTGKPFNFTMENADTHFPDGFVEPDTPKIYPSQYANVIHHSQKQVVDLVRWIQQQPFYKDSVIILTGDHPSMDKKFFANFDPNYHRTTFNLILNADFDQKNINAFNRKYAPYDYFPTILASMGVKIQGNRLGLGSNLASDTPTLIEKYGLDKVNTELSKNSNYYNDAFVDEKNAK</sequence>
<keyword evidence="6 7" id="KW-0472">Membrane</keyword>
<proteinExistence type="predicted"/>
<evidence type="ECO:0000256" key="5">
    <source>
        <dbReference type="ARBA" id="ARBA00022989"/>
    </source>
</evidence>
<dbReference type="EMBL" id="NIBL01000001">
    <property type="protein sequence ID" value="OUZ18626.1"/>
    <property type="molecule type" value="Genomic_DNA"/>
</dbReference>
<dbReference type="Gene3D" id="3.40.720.10">
    <property type="entry name" value="Alkaline Phosphatase, subunit A"/>
    <property type="match status" value="1"/>
</dbReference>
<feature type="transmembrane region" description="Helical" evidence="7">
    <location>
        <begin position="110"/>
        <end position="134"/>
    </location>
</feature>
<protein>
    <recommendedName>
        <fullName evidence="8">Sulfatase N-terminal domain-containing protein</fullName>
    </recommendedName>
</protein>
<dbReference type="PANTHER" id="PTHR47371">
    <property type="entry name" value="LIPOTEICHOIC ACID SYNTHASE"/>
    <property type="match status" value="1"/>
</dbReference>
<reference evidence="9 10" key="1">
    <citation type="submission" date="2017-05" db="EMBL/GenBank/DDBJ databases">
        <title>The Genome Sequence of Enterococcus faecium 2D5_DIV0622.</title>
        <authorList>
            <consortium name="The Broad Institute Genomics Platform"/>
            <consortium name="The Broad Institute Genomic Center for Infectious Diseases"/>
            <person name="Earl A."/>
            <person name="Manson A."/>
            <person name="Schwartman J."/>
            <person name="Gilmore M."/>
            <person name="Abouelleil A."/>
            <person name="Cao P."/>
            <person name="Chapman S."/>
            <person name="Cusick C."/>
            <person name="Shea T."/>
            <person name="Young S."/>
            <person name="Neafsey D."/>
            <person name="Nusbaum C."/>
            <person name="Birren B."/>
        </authorList>
    </citation>
    <scope>NUCLEOTIDE SEQUENCE [LARGE SCALE GENOMIC DNA]</scope>
    <source>
        <strain evidence="9 10">2D5_DIV0622</strain>
    </source>
</reference>
<dbReference type="PANTHER" id="PTHR47371:SF3">
    <property type="entry name" value="PHOSPHOGLYCEROL TRANSFERASE I"/>
    <property type="match status" value="1"/>
</dbReference>
<comment type="caution">
    <text evidence="9">The sequence shown here is derived from an EMBL/GenBank/DDBJ whole genome shotgun (WGS) entry which is preliminary data.</text>
</comment>
<dbReference type="GO" id="GO:0005886">
    <property type="term" value="C:plasma membrane"/>
    <property type="evidence" value="ECO:0007669"/>
    <property type="project" value="UniProtKB-SubCell"/>
</dbReference>
<feature type="transmembrane region" description="Helical" evidence="7">
    <location>
        <begin position="6"/>
        <end position="24"/>
    </location>
</feature>
<evidence type="ECO:0000256" key="4">
    <source>
        <dbReference type="ARBA" id="ARBA00022692"/>
    </source>
</evidence>
<dbReference type="InterPro" id="IPR050448">
    <property type="entry name" value="OpgB/LTA_synthase_biosynth"/>
</dbReference>
<dbReference type="AlphaFoldDB" id="A0A200I0N9"/>
<name>A0A200I0N9_9ENTE</name>
<evidence type="ECO:0000259" key="8">
    <source>
        <dbReference type="Pfam" id="PF00884"/>
    </source>
</evidence>
<feature type="transmembrane region" description="Helical" evidence="7">
    <location>
        <begin position="204"/>
        <end position="222"/>
    </location>
</feature>
<evidence type="ECO:0000256" key="7">
    <source>
        <dbReference type="SAM" id="Phobius"/>
    </source>
</evidence>
<feature type="domain" description="Sulfatase N-terminal" evidence="8">
    <location>
        <begin position="260"/>
        <end position="553"/>
    </location>
</feature>
<dbReference type="RefSeq" id="WP_256968615.1">
    <property type="nucleotide sequence ID" value="NZ_NIBL01000001.1"/>
</dbReference>
<keyword evidence="5 7" id="KW-1133">Transmembrane helix</keyword>
<keyword evidence="3" id="KW-1003">Cell membrane</keyword>
<evidence type="ECO:0000313" key="9">
    <source>
        <dbReference type="EMBL" id="OUZ18626.1"/>
    </source>
</evidence>
<gene>
    <name evidence="9" type="ORF">A5869_000267</name>
</gene>
<evidence type="ECO:0000256" key="6">
    <source>
        <dbReference type="ARBA" id="ARBA00023136"/>
    </source>
</evidence>
<organism evidence="9 10">
    <name type="scientific">Enterococcus cecorum</name>
    <dbReference type="NCBI Taxonomy" id="44008"/>
    <lineage>
        <taxon>Bacteria</taxon>
        <taxon>Bacillati</taxon>
        <taxon>Bacillota</taxon>
        <taxon>Bacilli</taxon>
        <taxon>Lactobacillales</taxon>
        <taxon>Enterococcaceae</taxon>
        <taxon>Enterococcus</taxon>
    </lineage>
</organism>
<dbReference type="SUPFAM" id="SSF53649">
    <property type="entry name" value="Alkaline phosphatase-like"/>
    <property type="match status" value="1"/>
</dbReference>